<evidence type="ECO:0000313" key="12">
    <source>
        <dbReference type="EMBL" id="GAA1978557.1"/>
    </source>
</evidence>
<dbReference type="Pfam" id="PF00403">
    <property type="entry name" value="HMA"/>
    <property type="match status" value="1"/>
</dbReference>
<dbReference type="InterPro" id="IPR017969">
    <property type="entry name" value="Heavy-metal-associated_CS"/>
</dbReference>
<comment type="caution">
    <text evidence="12">The sequence shown here is derived from an EMBL/GenBank/DDBJ whole genome shotgun (WGS) entry which is preliminary data.</text>
</comment>
<dbReference type="InterPro" id="IPR018303">
    <property type="entry name" value="ATPase_P-typ_P_site"/>
</dbReference>
<reference evidence="13" key="1">
    <citation type="journal article" date="2019" name="Int. J. Syst. Evol. Microbiol.">
        <title>The Global Catalogue of Microorganisms (GCM) 10K type strain sequencing project: providing services to taxonomists for standard genome sequencing and annotation.</title>
        <authorList>
            <consortium name="The Broad Institute Genomics Platform"/>
            <consortium name="The Broad Institute Genome Sequencing Center for Infectious Disease"/>
            <person name="Wu L."/>
            <person name="Ma J."/>
        </authorList>
    </citation>
    <scope>NUCLEOTIDE SEQUENCE [LARGE SCALE GENOMIC DNA]</scope>
    <source>
        <strain evidence="13">JCM 14545</strain>
    </source>
</reference>
<feature type="transmembrane region" description="Helical" evidence="10">
    <location>
        <begin position="121"/>
        <end position="138"/>
    </location>
</feature>
<feature type="domain" description="HMA" evidence="11">
    <location>
        <begin position="10"/>
        <end position="72"/>
    </location>
</feature>
<feature type="transmembrane region" description="Helical" evidence="10">
    <location>
        <begin position="159"/>
        <end position="179"/>
    </location>
</feature>
<dbReference type="InterPro" id="IPR044492">
    <property type="entry name" value="P_typ_ATPase_HD_dom"/>
</dbReference>
<feature type="transmembrane region" description="Helical" evidence="10">
    <location>
        <begin position="692"/>
        <end position="708"/>
    </location>
</feature>
<evidence type="ECO:0000256" key="2">
    <source>
        <dbReference type="ARBA" id="ARBA00006024"/>
    </source>
</evidence>
<dbReference type="PANTHER" id="PTHR43520:SF8">
    <property type="entry name" value="P-TYPE CU(+) TRANSPORTER"/>
    <property type="match status" value="1"/>
</dbReference>
<evidence type="ECO:0000256" key="9">
    <source>
        <dbReference type="ARBA" id="ARBA00023136"/>
    </source>
</evidence>
<dbReference type="InterPro" id="IPR006121">
    <property type="entry name" value="HMA_dom"/>
</dbReference>
<accession>A0ABP5DDZ4</accession>
<dbReference type="Gene3D" id="2.70.150.10">
    <property type="entry name" value="Calcium-transporting ATPase, cytoplasmic transduction domain A"/>
    <property type="match status" value="1"/>
</dbReference>
<dbReference type="PROSITE" id="PS01229">
    <property type="entry name" value="COF_2"/>
    <property type="match status" value="1"/>
</dbReference>
<dbReference type="PROSITE" id="PS50846">
    <property type="entry name" value="HMA_2"/>
    <property type="match status" value="1"/>
</dbReference>
<evidence type="ECO:0000313" key="13">
    <source>
        <dbReference type="Proteomes" id="UP001501116"/>
    </source>
</evidence>
<keyword evidence="10" id="KW-1003">Cell membrane</keyword>
<dbReference type="InterPro" id="IPR036412">
    <property type="entry name" value="HAD-like_sf"/>
</dbReference>
<dbReference type="NCBIfam" id="TIGR01494">
    <property type="entry name" value="ATPase_P-type"/>
    <property type="match status" value="1"/>
</dbReference>
<keyword evidence="13" id="KW-1185">Reference proteome</keyword>
<dbReference type="PANTHER" id="PTHR43520">
    <property type="entry name" value="ATP7, ISOFORM B"/>
    <property type="match status" value="1"/>
</dbReference>
<dbReference type="InterPro" id="IPR008250">
    <property type="entry name" value="ATPase_P-typ_transduc_dom_A_sf"/>
</dbReference>
<dbReference type="InterPro" id="IPR059000">
    <property type="entry name" value="ATPase_P-type_domA"/>
</dbReference>
<dbReference type="InterPro" id="IPR023299">
    <property type="entry name" value="ATPase_P-typ_cyto_dom_N"/>
</dbReference>
<dbReference type="CDD" id="cd02094">
    <property type="entry name" value="P-type_ATPase_Cu-like"/>
    <property type="match status" value="1"/>
</dbReference>
<evidence type="ECO:0000256" key="6">
    <source>
        <dbReference type="ARBA" id="ARBA00022840"/>
    </source>
</evidence>
<dbReference type="SFLD" id="SFLDF00027">
    <property type="entry name" value="p-type_atpase"/>
    <property type="match status" value="1"/>
</dbReference>
<dbReference type="SUPFAM" id="SSF81653">
    <property type="entry name" value="Calcium ATPase, transduction domain A"/>
    <property type="match status" value="1"/>
</dbReference>
<evidence type="ECO:0000256" key="1">
    <source>
        <dbReference type="ARBA" id="ARBA00004651"/>
    </source>
</evidence>
<keyword evidence="9 10" id="KW-0472">Membrane</keyword>
<dbReference type="InterPro" id="IPR023298">
    <property type="entry name" value="ATPase_P-typ_TM_dom_sf"/>
</dbReference>
<dbReference type="Pfam" id="PF00122">
    <property type="entry name" value="E1-E2_ATPase"/>
    <property type="match status" value="1"/>
</dbReference>
<keyword evidence="3 10" id="KW-0812">Transmembrane</keyword>
<evidence type="ECO:0000256" key="8">
    <source>
        <dbReference type="ARBA" id="ARBA00022989"/>
    </source>
</evidence>
<feature type="transmembrane region" description="Helical" evidence="10">
    <location>
        <begin position="378"/>
        <end position="400"/>
    </location>
</feature>
<dbReference type="NCBIfam" id="TIGR01511">
    <property type="entry name" value="ATPase-IB1_Cu"/>
    <property type="match status" value="1"/>
</dbReference>
<dbReference type="SFLD" id="SFLDS00003">
    <property type="entry name" value="Haloacid_Dehalogenase"/>
    <property type="match status" value="1"/>
</dbReference>
<gene>
    <name evidence="12" type="ORF">GCM10009754_63270</name>
</gene>
<dbReference type="InterPro" id="IPR023214">
    <property type="entry name" value="HAD_sf"/>
</dbReference>
<dbReference type="SUPFAM" id="SSF81665">
    <property type="entry name" value="Calcium ATPase, transmembrane domain M"/>
    <property type="match status" value="1"/>
</dbReference>
<proteinExistence type="inferred from homology"/>
<keyword evidence="6 10" id="KW-0067">ATP-binding</keyword>
<evidence type="ECO:0000256" key="4">
    <source>
        <dbReference type="ARBA" id="ARBA00022723"/>
    </source>
</evidence>
<evidence type="ECO:0000256" key="10">
    <source>
        <dbReference type="RuleBase" id="RU362081"/>
    </source>
</evidence>
<dbReference type="Gene3D" id="3.30.70.100">
    <property type="match status" value="1"/>
</dbReference>
<dbReference type="Pfam" id="PF00702">
    <property type="entry name" value="Hydrolase"/>
    <property type="match status" value="1"/>
</dbReference>
<dbReference type="InterPro" id="IPR036163">
    <property type="entry name" value="HMA_dom_sf"/>
</dbReference>
<dbReference type="RefSeq" id="WP_344427227.1">
    <property type="nucleotide sequence ID" value="NZ_BAAANN010000030.1"/>
</dbReference>
<feature type="transmembrane region" description="Helical" evidence="10">
    <location>
        <begin position="96"/>
        <end position="115"/>
    </location>
</feature>
<dbReference type="CDD" id="cd00371">
    <property type="entry name" value="HMA"/>
    <property type="match status" value="1"/>
</dbReference>
<evidence type="ECO:0000256" key="5">
    <source>
        <dbReference type="ARBA" id="ARBA00022741"/>
    </source>
</evidence>
<keyword evidence="4 10" id="KW-0479">Metal-binding</keyword>
<evidence type="ECO:0000259" key="11">
    <source>
        <dbReference type="PROSITE" id="PS50846"/>
    </source>
</evidence>
<dbReference type="Gene3D" id="3.40.1110.10">
    <property type="entry name" value="Calcium-transporting ATPase, cytoplasmic domain N"/>
    <property type="match status" value="1"/>
</dbReference>
<comment type="subcellular location">
    <subcellularLocation>
        <location evidence="1">Cell membrane</location>
        <topology evidence="1">Multi-pass membrane protein</topology>
    </subcellularLocation>
</comment>
<organism evidence="12 13">
    <name type="scientific">Amycolatopsis minnesotensis</name>
    <dbReference type="NCBI Taxonomy" id="337894"/>
    <lineage>
        <taxon>Bacteria</taxon>
        <taxon>Bacillati</taxon>
        <taxon>Actinomycetota</taxon>
        <taxon>Actinomycetes</taxon>
        <taxon>Pseudonocardiales</taxon>
        <taxon>Pseudonocardiaceae</taxon>
        <taxon>Amycolatopsis</taxon>
    </lineage>
</organism>
<dbReference type="InterPro" id="IPR001757">
    <property type="entry name" value="P_typ_ATPase"/>
</dbReference>
<dbReference type="Proteomes" id="UP001501116">
    <property type="component" value="Unassembled WGS sequence"/>
</dbReference>
<dbReference type="SUPFAM" id="SSF55008">
    <property type="entry name" value="HMA, heavy metal-associated domain"/>
    <property type="match status" value="1"/>
</dbReference>
<dbReference type="SFLD" id="SFLDG00002">
    <property type="entry name" value="C1.7:_P-type_atpase_like"/>
    <property type="match status" value="1"/>
</dbReference>
<dbReference type="PROSITE" id="PS01047">
    <property type="entry name" value="HMA_1"/>
    <property type="match status" value="1"/>
</dbReference>
<sequence length="747" mass="76885">MTVTAPAATERAELAIGGMTCAACAARVQRALNKLDGVEATVNFATEKASVRYTGELAAVIARVEKAGYTAAPVQSEVDEDRHGARALDFRRRMTVAAVLSIPLCDLSITLALVPSLRFPGWEWLCLVLAVPVVFWAASPFHRAALRNLRHGSSSMDTLVSLGMVASFGWSCFSLVFGTSSEPGYWLGFGVTASGASTIYFDVAAGVATFLLAGRYFEARSRRSAAGLLTALEALAAKEVRVLRDGVEQLIAIGALRRGDEFVVKPGERVAADGVVVDGTSAVDTSAVTGEPVPVELADGDRVVGGTTNVSGRLVIRATHVGAESQLSRMSSAAEQAQARKANVQKLVDRVCAVFVPAVLVLAAGTLAAWLLTGHSGAAAFGAAVSVLIIACPCALGLATPTALMAGVGRGAQLGILIKGPDALEATRAIDTVVLDKTGTVTTGRMAVTAVHPAPGVARAELLALAGAVESSSEHAIATAIVREASEENLPAATGFEALPGLGARATVDGRAVLLGRERLLAEHGAEVQDSLKRTVEDEAERGATVVFVAADGRAIGAFAVRDEIKPSAAAAVSALHRLGLRTVLLTGDHEATARAVASAAGIEEVFAGVLPAEKAATVERLRAQGRTVAMVGDGINDAAALATADLGLALADGTDIAMKAADVILVREDLRVVPDAVRLAHRTLRTIRGNLAWAFGYNLAALPLAAFGLLNPLIAGAAMSVSSLLVVSNSLRLRNFAGVRGGSGPR</sequence>
<dbReference type="EMBL" id="BAAANN010000030">
    <property type="protein sequence ID" value="GAA1978557.1"/>
    <property type="molecule type" value="Genomic_DNA"/>
</dbReference>
<dbReference type="PROSITE" id="PS00154">
    <property type="entry name" value="ATPASE_E1_E2"/>
    <property type="match status" value="1"/>
</dbReference>
<feature type="transmembrane region" description="Helical" evidence="10">
    <location>
        <begin position="185"/>
        <end position="213"/>
    </location>
</feature>
<protein>
    <submittedName>
        <fullName evidence="12">Heavy metal translocating P-type ATPase</fullName>
    </submittedName>
</protein>
<dbReference type="NCBIfam" id="TIGR01525">
    <property type="entry name" value="ATPase-IB_hvy"/>
    <property type="match status" value="1"/>
</dbReference>
<dbReference type="Gene3D" id="3.40.50.1000">
    <property type="entry name" value="HAD superfamily/HAD-like"/>
    <property type="match status" value="1"/>
</dbReference>
<keyword evidence="7" id="KW-1278">Translocase</keyword>
<keyword evidence="5 10" id="KW-0547">Nucleotide-binding</keyword>
<dbReference type="PRINTS" id="PR00119">
    <property type="entry name" value="CATATPASE"/>
</dbReference>
<comment type="similarity">
    <text evidence="2 10">Belongs to the cation transport ATPase (P-type) (TC 3.A.3) family. Type IB subfamily.</text>
</comment>
<keyword evidence="8 10" id="KW-1133">Transmembrane helix</keyword>
<dbReference type="SUPFAM" id="SSF56784">
    <property type="entry name" value="HAD-like"/>
    <property type="match status" value="1"/>
</dbReference>
<evidence type="ECO:0000256" key="7">
    <source>
        <dbReference type="ARBA" id="ARBA00022967"/>
    </source>
</evidence>
<dbReference type="InterPro" id="IPR027256">
    <property type="entry name" value="P-typ_ATPase_IB"/>
</dbReference>
<name>A0ABP5DDZ4_9PSEU</name>
<feature type="transmembrane region" description="Helical" evidence="10">
    <location>
        <begin position="351"/>
        <end position="372"/>
    </location>
</feature>
<evidence type="ECO:0000256" key="3">
    <source>
        <dbReference type="ARBA" id="ARBA00022692"/>
    </source>
</evidence>